<organism evidence="1 2">
    <name type="scientific">Alicyclobacillus fodiniaquatilis</name>
    <dbReference type="NCBI Taxonomy" id="1661150"/>
    <lineage>
        <taxon>Bacteria</taxon>
        <taxon>Bacillati</taxon>
        <taxon>Bacillota</taxon>
        <taxon>Bacilli</taxon>
        <taxon>Bacillales</taxon>
        <taxon>Alicyclobacillaceae</taxon>
        <taxon>Alicyclobacillus</taxon>
    </lineage>
</organism>
<dbReference type="EMBL" id="JBHUCX010000024">
    <property type="protein sequence ID" value="MFD1675105.1"/>
    <property type="molecule type" value="Genomic_DNA"/>
</dbReference>
<gene>
    <name evidence="1" type="primary">spoVAD</name>
    <name evidence="1" type="ORF">ACFSB2_10405</name>
</gene>
<comment type="caution">
    <text evidence="1">The sequence shown here is derived from an EMBL/GenBank/DDBJ whole genome shotgun (WGS) entry which is preliminary data.</text>
</comment>
<dbReference type="InterPro" id="IPR010894">
    <property type="entry name" value="SpoVAD"/>
</dbReference>
<dbReference type="Proteomes" id="UP001597079">
    <property type="component" value="Unassembled WGS sequence"/>
</dbReference>
<dbReference type="InterPro" id="IPR016039">
    <property type="entry name" value="Thiolase-like"/>
</dbReference>
<dbReference type="Pfam" id="PF07451">
    <property type="entry name" value="SpoVAD"/>
    <property type="match status" value="1"/>
</dbReference>
<reference evidence="2" key="1">
    <citation type="journal article" date="2019" name="Int. J. Syst. Evol. Microbiol.">
        <title>The Global Catalogue of Microorganisms (GCM) 10K type strain sequencing project: providing services to taxonomists for standard genome sequencing and annotation.</title>
        <authorList>
            <consortium name="The Broad Institute Genomics Platform"/>
            <consortium name="The Broad Institute Genome Sequencing Center for Infectious Disease"/>
            <person name="Wu L."/>
            <person name="Ma J."/>
        </authorList>
    </citation>
    <scope>NUCLEOTIDE SEQUENCE [LARGE SCALE GENOMIC DNA]</scope>
    <source>
        <strain evidence="2">CGMCC 1.12286</strain>
    </source>
</reference>
<dbReference type="InterPro" id="IPR038369">
    <property type="entry name" value="SpoVAD_sf"/>
</dbReference>
<protein>
    <submittedName>
        <fullName evidence="1">Stage V sporulation protein AD</fullName>
    </submittedName>
</protein>
<dbReference type="PIRSF" id="PIRSF011570">
    <property type="entry name" value="SpoVAD"/>
    <property type="match status" value="1"/>
</dbReference>
<dbReference type="NCBIfam" id="NF006160">
    <property type="entry name" value="PRK08304.1"/>
    <property type="match status" value="1"/>
</dbReference>
<dbReference type="Gene3D" id="3.40.47.40">
    <property type="entry name" value="Stage V sporulation protein AD"/>
    <property type="match status" value="1"/>
</dbReference>
<evidence type="ECO:0000313" key="1">
    <source>
        <dbReference type="EMBL" id="MFD1675105.1"/>
    </source>
</evidence>
<name>A0ABW4JGM5_9BACL</name>
<accession>A0ABW4JGM5</accession>
<dbReference type="NCBIfam" id="TIGR02845">
    <property type="entry name" value="spore_V_AD"/>
    <property type="match status" value="1"/>
</dbReference>
<sequence length="338" mass="36150">MSKLGRQTYDFTQNPVYVAGTGTVAGQVESDGPLGQCFDVRHANDRIDGDTWEHSEQRMFGQAAQIAMQKANLTSEQIDVLIGGDLNAQLTGFYFGLRPFPAPSLGVYSACASICEALTIGSVLVSTGYAENALVGTSSHTSTAERQFRYPTEYGAQKPPTAQRTVTGAGMALLTNTRKQIEVTHATVGRVVNYGVTSPWEMGAAMAPAAADTLLCHMRDTNRTFADYDCIATGDLGDIGHTLLKELLKEKGISELNQLTDCGMLVYDKTQREVFSGGSGGACCTIVTFGHLLGKLLDGQWKRILVSATGALLSTVSAQQHDAIPSISHAVVFERKEG</sequence>
<keyword evidence="2" id="KW-1185">Reference proteome</keyword>
<evidence type="ECO:0000313" key="2">
    <source>
        <dbReference type="Proteomes" id="UP001597079"/>
    </source>
</evidence>
<dbReference type="SUPFAM" id="SSF53901">
    <property type="entry name" value="Thiolase-like"/>
    <property type="match status" value="1"/>
</dbReference>
<dbReference type="RefSeq" id="WP_377942964.1">
    <property type="nucleotide sequence ID" value="NZ_JBHUCX010000024.1"/>
</dbReference>
<proteinExistence type="predicted"/>